<dbReference type="Proteomes" id="UP000664169">
    <property type="component" value="Unassembled WGS sequence"/>
</dbReference>
<evidence type="ECO:0000313" key="2">
    <source>
        <dbReference type="EMBL" id="CAF9923661.1"/>
    </source>
</evidence>
<dbReference type="PANTHER" id="PTHR11096:SF0">
    <property type="entry name" value="RNA 3'-TERMINAL PHOSPHATE CYCLASE"/>
    <property type="match status" value="1"/>
</dbReference>
<dbReference type="PANTHER" id="PTHR11096">
    <property type="entry name" value="RNA 3' TERMINAL PHOSPHATE CYCLASE"/>
    <property type="match status" value="1"/>
</dbReference>
<dbReference type="SUPFAM" id="SSF55205">
    <property type="entry name" value="EPT/RTPC-like"/>
    <property type="match status" value="2"/>
</dbReference>
<name>A0A8H3FME8_9LECA</name>
<dbReference type="OrthoDB" id="25029at2759"/>
<evidence type="ECO:0000259" key="1">
    <source>
        <dbReference type="Pfam" id="PF01137"/>
    </source>
</evidence>
<dbReference type="GO" id="GO:0005634">
    <property type="term" value="C:nucleus"/>
    <property type="evidence" value="ECO:0007669"/>
    <property type="project" value="TreeGrafter"/>
</dbReference>
<sequence>MAKPIHLDGTTLEGGGQLFRLALSLSSLTSTPIKVTDIRGKRGTKPGQDGGIKPAHLAGAMWLAGATNAGTTGLELRSRNMVFSPSTAETISDVIWKEVYRSEQVAKGVINIAISTPGSVFLILQSILPFLIFAGSSIVSGSDELPSSLRLNIEGGTNVWHSLSYEYADQVLFPMLCKKLGLGPITMRLNRRGWSLGRPSIGKIELEITPLPAGEVLPTFEYTDRGKITSFRISILGHDPQIRLGTRKMAFQKLERLFPDTEIEVLVDESSDHPSRLYLLIVAESENGFRLGRDWLYDQKVNKQRPMKTVELLVNKVINDLQQEISHGGCVEEWLQDQLVVFQALADGRSSVDGGNPSLHTQTARWVAEEILNVKFNASGHCKGIGFRAPAAKGPTAEKLAEDVARQLVLE</sequence>
<dbReference type="Pfam" id="PF01137">
    <property type="entry name" value="RTC"/>
    <property type="match status" value="1"/>
</dbReference>
<dbReference type="GO" id="GO:0003963">
    <property type="term" value="F:RNA-3'-phosphate cyclase activity"/>
    <property type="evidence" value="ECO:0007669"/>
    <property type="project" value="TreeGrafter"/>
</dbReference>
<accession>A0A8H3FME8</accession>
<proteinExistence type="predicted"/>
<dbReference type="InterPro" id="IPR013792">
    <property type="entry name" value="RNA3'P_cycl/enolpyr_Trfase_a/b"/>
</dbReference>
<organism evidence="2 3">
    <name type="scientific">Gomphillus americanus</name>
    <dbReference type="NCBI Taxonomy" id="1940652"/>
    <lineage>
        <taxon>Eukaryota</taxon>
        <taxon>Fungi</taxon>
        <taxon>Dikarya</taxon>
        <taxon>Ascomycota</taxon>
        <taxon>Pezizomycotina</taxon>
        <taxon>Lecanoromycetes</taxon>
        <taxon>OSLEUM clade</taxon>
        <taxon>Ostropomycetidae</taxon>
        <taxon>Ostropales</taxon>
        <taxon>Graphidaceae</taxon>
        <taxon>Gomphilloideae</taxon>
        <taxon>Gomphillus</taxon>
    </lineage>
</organism>
<dbReference type="InterPro" id="IPR037136">
    <property type="entry name" value="RNA3'_phos_cyclase_dom_sf"/>
</dbReference>
<evidence type="ECO:0000313" key="3">
    <source>
        <dbReference type="Proteomes" id="UP000664169"/>
    </source>
</evidence>
<gene>
    <name evidence="2" type="ORF">GOMPHAMPRED_003408</name>
</gene>
<dbReference type="Gene3D" id="3.65.10.20">
    <property type="entry name" value="RNA 3'-terminal phosphate cyclase domain"/>
    <property type="match status" value="1"/>
</dbReference>
<feature type="domain" description="RNA 3'-terminal phosphate cyclase" evidence="1">
    <location>
        <begin position="12"/>
        <end position="377"/>
    </location>
</feature>
<dbReference type="EMBL" id="CAJPDQ010000020">
    <property type="protein sequence ID" value="CAF9923661.1"/>
    <property type="molecule type" value="Genomic_DNA"/>
</dbReference>
<keyword evidence="3" id="KW-1185">Reference proteome</keyword>
<dbReference type="InterPro" id="IPR036553">
    <property type="entry name" value="RPTC_insert"/>
</dbReference>
<dbReference type="InterPro" id="IPR000228">
    <property type="entry name" value="RNA3'_term_phos_cyc"/>
</dbReference>
<comment type="caution">
    <text evidence="2">The sequence shown here is derived from an EMBL/GenBank/DDBJ whole genome shotgun (WGS) entry which is preliminary data.</text>
</comment>
<dbReference type="Gene3D" id="3.30.360.20">
    <property type="entry name" value="RNA 3'-terminal phosphate cyclase, insert domain"/>
    <property type="match status" value="1"/>
</dbReference>
<reference evidence="2" key="1">
    <citation type="submission" date="2021-03" db="EMBL/GenBank/DDBJ databases">
        <authorList>
            <person name="Tagirdzhanova G."/>
        </authorList>
    </citation>
    <scope>NUCLEOTIDE SEQUENCE</scope>
</reference>
<dbReference type="AlphaFoldDB" id="A0A8H3FME8"/>
<dbReference type="InterPro" id="IPR023797">
    <property type="entry name" value="RNA3'_phos_cyclase_dom"/>
</dbReference>
<protein>
    <recommendedName>
        <fullName evidence="1">RNA 3'-terminal phosphate cyclase domain-containing protein</fullName>
    </recommendedName>
</protein>
<dbReference type="GO" id="GO:0006396">
    <property type="term" value="P:RNA processing"/>
    <property type="evidence" value="ECO:0007669"/>
    <property type="project" value="InterPro"/>
</dbReference>